<feature type="transmembrane region" description="Helical" evidence="6">
    <location>
        <begin position="237"/>
        <end position="258"/>
    </location>
</feature>
<dbReference type="AlphaFoldDB" id="A0A5B7BQA9"/>
<dbReference type="Pfam" id="PF23262">
    <property type="entry name" value="NFD4_C"/>
    <property type="match status" value="1"/>
</dbReference>
<evidence type="ECO:0000256" key="6">
    <source>
        <dbReference type="SAM" id="Phobius"/>
    </source>
</evidence>
<feature type="transmembrane region" description="Helical" evidence="6">
    <location>
        <begin position="524"/>
        <end position="543"/>
    </location>
</feature>
<evidence type="ECO:0000259" key="7">
    <source>
        <dbReference type="Pfam" id="PF06813"/>
    </source>
</evidence>
<feature type="transmembrane region" description="Helical" evidence="6">
    <location>
        <begin position="443"/>
        <end position="464"/>
    </location>
</feature>
<feature type="transmembrane region" description="Helical" evidence="6">
    <location>
        <begin position="137"/>
        <end position="159"/>
    </location>
</feature>
<feature type="transmembrane region" description="Helical" evidence="6">
    <location>
        <begin position="165"/>
        <end position="186"/>
    </location>
</feature>
<proteinExistence type="inferred from homology"/>
<protein>
    <submittedName>
        <fullName evidence="9">Uncharacterized protein</fullName>
    </submittedName>
</protein>
<reference evidence="9" key="1">
    <citation type="submission" date="2019-08" db="EMBL/GenBank/DDBJ databases">
        <title>Reference gene set and small RNA set construction with multiple tissues from Davidia involucrata Baill.</title>
        <authorList>
            <person name="Yang H."/>
            <person name="Zhou C."/>
            <person name="Li G."/>
            <person name="Wang J."/>
            <person name="Gao P."/>
            <person name="Wang M."/>
            <person name="Wang R."/>
            <person name="Zhao Y."/>
        </authorList>
    </citation>
    <scope>NUCLEOTIDE SEQUENCE</scope>
    <source>
        <tissue evidence="9">Mixed with DoveR01_LX</tissue>
    </source>
</reference>
<keyword evidence="2 6" id="KW-0812">Transmembrane</keyword>
<evidence type="ECO:0000259" key="8">
    <source>
        <dbReference type="Pfam" id="PF23262"/>
    </source>
</evidence>
<gene>
    <name evidence="9" type="ORF">Din_039999</name>
</gene>
<feature type="transmembrane region" description="Helical" evidence="6">
    <location>
        <begin position="375"/>
        <end position="396"/>
    </location>
</feature>
<feature type="transmembrane region" description="Helical" evidence="6">
    <location>
        <begin position="100"/>
        <end position="125"/>
    </location>
</feature>
<accession>A0A5B7BQA9</accession>
<dbReference type="InterPro" id="IPR056555">
    <property type="entry name" value="NFD4_C"/>
</dbReference>
<feature type="transmembrane region" description="Helical" evidence="6">
    <location>
        <begin position="476"/>
        <end position="495"/>
    </location>
</feature>
<name>A0A5B7BQA9_DAVIN</name>
<evidence type="ECO:0000256" key="1">
    <source>
        <dbReference type="ARBA" id="ARBA00004141"/>
    </source>
</evidence>
<dbReference type="PANTHER" id="PTHR21576">
    <property type="entry name" value="UNCHARACTERIZED NODULIN-LIKE PROTEIN"/>
    <property type="match status" value="1"/>
</dbReference>
<comment type="similarity">
    <text evidence="5">Belongs to the major facilitator superfamily. Phosphate:H(+) symporter (TC 2.A.1.9) family.</text>
</comment>
<feature type="transmembrane region" description="Helical" evidence="6">
    <location>
        <begin position="408"/>
        <end position="431"/>
    </location>
</feature>
<evidence type="ECO:0000256" key="3">
    <source>
        <dbReference type="ARBA" id="ARBA00022989"/>
    </source>
</evidence>
<dbReference type="InterPro" id="IPR010658">
    <property type="entry name" value="Nodulin-like"/>
</dbReference>
<keyword evidence="3 6" id="KW-1133">Transmembrane helix</keyword>
<dbReference type="Gene3D" id="1.20.1250.20">
    <property type="entry name" value="MFS general substrate transporter like domains"/>
    <property type="match status" value="1"/>
</dbReference>
<feature type="domain" description="Nodulin-like" evidence="7">
    <location>
        <begin position="7"/>
        <end position="252"/>
    </location>
</feature>
<dbReference type="InterPro" id="IPR036259">
    <property type="entry name" value="MFS_trans_sf"/>
</dbReference>
<dbReference type="PANTHER" id="PTHR21576:SF134">
    <property type="entry name" value="NODULIN-LIKE DOMAIN-CONTAINING PROTEIN"/>
    <property type="match status" value="1"/>
</dbReference>
<comment type="subcellular location">
    <subcellularLocation>
        <location evidence="1">Membrane</location>
        <topology evidence="1">Multi-pass membrane protein</topology>
    </subcellularLocation>
</comment>
<dbReference type="SUPFAM" id="SSF103473">
    <property type="entry name" value="MFS general substrate transporter"/>
    <property type="match status" value="1"/>
</dbReference>
<feature type="transmembrane region" description="Helical" evidence="6">
    <location>
        <begin position="206"/>
        <end position="225"/>
    </location>
</feature>
<keyword evidence="4 6" id="KW-0472">Membrane</keyword>
<evidence type="ECO:0000256" key="2">
    <source>
        <dbReference type="ARBA" id="ARBA00022692"/>
    </source>
</evidence>
<evidence type="ECO:0000256" key="5">
    <source>
        <dbReference type="ARBA" id="ARBA00044504"/>
    </source>
</evidence>
<feature type="domain" description="NFD4 C-terminal" evidence="8">
    <location>
        <begin position="332"/>
        <end position="548"/>
    </location>
</feature>
<organism evidence="9">
    <name type="scientific">Davidia involucrata</name>
    <name type="common">Dove tree</name>
    <dbReference type="NCBI Taxonomy" id="16924"/>
    <lineage>
        <taxon>Eukaryota</taxon>
        <taxon>Viridiplantae</taxon>
        <taxon>Streptophyta</taxon>
        <taxon>Embryophyta</taxon>
        <taxon>Tracheophyta</taxon>
        <taxon>Spermatophyta</taxon>
        <taxon>Magnoliopsida</taxon>
        <taxon>eudicotyledons</taxon>
        <taxon>Gunneridae</taxon>
        <taxon>Pentapetalae</taxon>
        <taxon>asterids</taxon>
        <taxon>Cornales</taxon>
        <taxon>Nyssaceae</taxon>
        <taxon>Davidia</taxon>
    </lineage>
</organism>
<sequence length="562" mass="61852">MVGQSRKWMILVASTWIQAFTGTNFDFSAYSSELKSVLGISQLQLNYLSVASDMGKAFGWCSGVSLLYFPLWIVMFMAAFMGLFGYGLQWLVIHRFISLPYFLVFLSCLLAGCSICWFNTVCFVLCIRNFPANRPLALSLSISFNGVSAALYTLIANAINSSNDTLYLLLNALVPLIASVAALVPILRQPLAQSPLPADAVRRDSIIFLFLNILAVFTGLYLLLLNSLSFNASMARILLAGAILLLVFPLGTPGIVYARDWARQTIHSSFRFEGSIFNLVDIDDLQLHKELMGSEASSTNAILNGSSSYSSREKEGCCDNTLLKDQLMVLGEEHSVRLLTRRWDFWLYYIAYFCGGTIGLVYSNNLGQISQSLGYSTQTSSIVALYSACSFFGRLLSAAPDFLRDKVYFARTGWFALALVATPISFLWLALSGSMTALSAGTGLIGLSSGFVFSAAVSITSELFGPNSAAVNHNILITNIPIGSLLYGLLAALVYDANIRNSKQVVLMGGLMVCMGRGCYFETFVWWGCISLLGLASSFLLFLRTRAAYHRFERNRNWMEFS</sequence>
<evidence type="ECO:0000313" key="9">
    <source>
        <dbReference type="EMBL" id="MPA70558.1"/>
    </source>
</evidence>
<feature type="transmembrane region" description="Helical" evidence="6">
    <location>
        <begin position="66"/>
        <end position="88"/>
    </location>
</feature>
<dbReference type="EMBL" id="GHES01039999">
    <property type="protein sequence ID" value="MPA70558.1"/>
    <property type="molecule type" value="Transcribed_RNA"/>
</dbReference>
<feature type="transmembrane region" description="Helical" evidence="6">
    <location>
        <begin position="345"/>
        <end position="363"/>
    </location>
</feature>
<dbReference type="Pfam" id="PF06813">
    <property type="entry name" value="Nodulin-like"/>
    <property type="match status" value="1"/>
</dbReference>
<dbReference type="GO" id="GO:0016020">
    <property type="term" value="C:membrane"/>
    <property type="evidence" value="ECO:0007669"/>
    <property type="project" value="UniProtKB-SubCell"/>
</dbReference>
<evidence type="ECO:0000256" key="4">
    <source>
        <dbReference type="ARBA" id="ARBA00023136"/>
    </source>
</evidence>